<feature type="domain" description="RlpA-like protein double-psi beta-barrel" evidence="3">
    <location>
        <begin position="119"/>
        <end position="208"/>
    </location>
</feature>
<dbReference type="InterPro" id="IPR036908">
    <property type="entry name" value="RlpA-like_sf"/>
</dbReference>
<evidence type="ECO:0000256" key="1">
    <source>
        <dbReference type="ARBA" id="ARBA00022729"/>
    </source>
</evidence>
<feature type="compositionally biased region" description="Polar residues" evidence="2">
    <location>
        <begin position="103"/>
        <end position="114"/>
    </location>
</feature>
<feature type="region of interest" description="Disordered" evidence="2">
    <location>
        <begin position="44"/>
        <end position="114"/>
    </location>
</feature>
<dbReference type="InterPro" id="IPR036749">
    <property type="entry name" value="Expansin_CBD_sf"/>
</dbReference>
<dbReference type="Gene3D" id="2.60.40.760">
    <property type="entry name" value="Expansin, cellulose-binding-like domain"/>
    <property type="match status" value="1"/>
</dbReference>
<dbReference type="PROSITE" id="PS51318">
    <property type="entry name" value="TAT"/>
    <property type="match status" value="1"/>
</dbReference>
<dbReference type="Gene3D" id="2.40.40.10">
    <property type="entry name" value="RlpA-like domain"/>
    <property type="match status" value="1"/>
</dbReference>
<accession>A0A6G4XQ60</accession>
<dbReference type="InterPro" id="IPR009009">
    <property type="entry name" value="RlpA-like_DPBB"/>
</dbReference>
<evidence type="ECO:0000256" key="2">
    <source>
        <dbReference type="SAM" id="MobiDB-lite"/>
    </source>
</evidence>
<comment type="caution">
    <text evidence="4">The sequence shown here is derived from an EMBL/GenBank/DDBJ whole genome shotgun (WGS) entry which is preliminary data.</text>
</comment>
<dbReference type="InterPro" id="IPR049818">
    <property type="entry name" value="Expansin_EXLX1-like"/>
</dbReference>
<evidence type="ECO:0000313" key="4">
    <source>
        <dbReference type="EMBL" id="NGO78844.1"/>
    </source>
</evidence>
<dbReference type="PANTHER" id="PTHR31836">
    <property type="match status" value="1"/>
</dbReference>
<dbReference type="NCBIfam" id="NF041144">
    <property type="entry name" value="expansin_EXLX1"/>
    <property type="match status" value="1"/>
</dbReference>
<dbReference type="CDD" id="cd22272">
    <property type="entry name" value="DPBB_EXLX1-like"/>
    <property type="match status" value="1"/>
</dbReference>
<evidence type="ECO:0000313" key="5">
    <source>
        <dbReference type="Proteomes" id="UP000481109"/>
    </source>
</evidence>
<name>A0A6G4XQ60_9ACTN</name>
<dbReference type="PANTHER" id="PTHR31836:SF21">
    <property type="entry name" value="EXPANSIN-LIKE PROTEIN 7"/>
    <property type="match status" value="1"/>
</dbReference>
<protein>
    <recommendedName>
        <fullName evidence="3">RlpA-like protein double-psi beta-barrel domain-containing protein</fullName>
    </recommendedName>
</protein>
<sequence length="310" mass="32158">MSTPRQAARQRRHRRRLILGAAAAVIGAGLLASLLLALLPGRDAGARSATSTPAGATTAAGTGTPTATTPDATGSPTPKSSASTKPARPSPSATARPSRKPATTSQAGRIQPNTPYKGVATAYEAADGNGACLFGPSPDLMVAAMNTTDYETAKACGAHVLVRAANGKSITVRITNECPLPCAPGQLDLSQQAFAELADLKVGRIPITWSLVSPGTSETISLRYKTGSSRHWCAVQAIGHRNPLAGLEIRTPNGWRRLPRTAYNYFLAENGSGCGGTIRLTDIYGEQLTVTGIAVRPNAAQPTGVQFARH</sequence>
<feature type="compositionally biased region" description="Low complexity" evidence="2">
    <location>
        <begin position="44"/>
        <end position="102"/>
    </location>
</feature>
<reference evidence="4 5" key="1">
    <citation type="submission" date="2020-02" db="EMBL/GenBank/DDBJ databases">
        <title>Whole-genome analyses of novel actinobacteria.</title>
        <authorList>
            <person name="Sahin N."/>
            <person name="Tokatli A."/>
        </authorList>
    </citation>
    <scope>NUCLEOTIDE SEQUENCE [LARGE SCALE GENOMIC DNA]</scope>
    <source>
        <strain evidence="4 5">YC504</strain>
    </source>
</reference>
<gene>
    <name evidence="4" type="ORF">G6045_24765</name>
</gene>
<dbReference type="AlphaFoldDB" id="A0A6G4XQ60"/>
<proteinExistence type="predicted"/>
<keyword evidence="1" id="KW-0732">Signal</keyword>
<keyword evidence="5" id="KW-1185">Reference proteome</keyword>
<dbReference type="EMBL" id="JAAKZW010000120">
    <property type="protein sequence ID" value="NGO78844.1"/>
    <property type="molecule type" value="Genomic_DNA"/>
</dbReference>
<dbReference type="InterPro" id="IPR006311">
    <property type="entry name" value="TAT_signal"/>
</dbReference>
<dbReference type="Proteomes" id="UP000481109">
    <property type="component" value="Unassembled WGS sequence"/>
</dbReference>
<evidence type="ECO:0000259" key="3">
    <source>
        <dbReference type="Pfam" id="PF03330"/>
    </source>
</evidence>
<dbReference type="SUPFAM" id="SSF50685">
    <property type="entry name" value="Barwin-like endoglucanases"/>
    <property type="match status" value="1"/>
</dbReference>
<dbReference type="InterPro" id="IPR051477">
    <property type="entry name" value="Expansin_CellWall"/>
</dbReference>
<organism evidence="4 5">
    <name type="scientific">Streptomyces mesophilus</name>
    <dbReference type="NCBI Taxonomy" id="1775132"/>
    <lineage>
        <taxon>Bacteria</taxon>
        <taxon>Bacillati</taxon>
        <taxon>Actinomycetota</taxon>
        <taxon>Actinomycetes</taxon>
        <taxon>Kitasatosporales</taxon>
        <taxon>Streptomycetaceae</taxon>
        <taxon>Streptomyces</taxon>
    </lineage>
</organism>
<dbReference type="RefSeq" id="WP_165334292.1">
    <property type="nucleotide sequence ID" value="NZ_JAAKZW010000120.1"/>
</dbReference>
<dbReference type="Pfam" id="PF03330">
    <property type="entry name" value="DPBB_1"/>
    <property type="match status" value="1"/>
</dbReference>